<evidence type="ECO:0000313" key="3">
    <source>
        <dbReference type="Proteomes" id="UP000219632"/>
    </source>
</evidence>
<reference evidence="2 3" key="1">
    <citation type="submission" date="2017-09" db="EMBL/GenBank/DDBJ databases">
        <title>Draft Genomes of 144 Listeria Monocytogenes isolates from foods.</title>
        <authorList>
            <person name="Wu C.H."/>
            <person name="Ng J."/>
            <person name="Kiang D."/>
            <person name="Chen C.-Y."/>
            <person name="Frink S."/>
            <person name="Lafrades M."/>
            <person name="Morales C."/>
            <person name="Park P."/>
            <person name="Zwick M."/>
        </authorList>
    </citation>
    <scope>NUCLEOTIDE SEQUENCE [LARGE SCALE GENOMIC DNA]</scope>
    <source>
        <strain evidence="2 3">CDPHFDLB-F14M01633.75-2</strain>
    </source>
</reference>
<gene>
    <name evidence="2" type="ORF">AFZ32_13515</name>
</gene>
<dbReference type="RefSeq" id="WP_097350911.1">
    <property type="nucleotide sequence ID" value="NZ_JACTHC010000001.1"/>
</dbReference>
<dbReference type="EMBL" id="NYPG01000011">
    <property type="protein sequence ID" value="PDK40187.1"/>
    <property type="molecule type" value="Genomic_DNA"/>
</dbReference>
<organism evidence="2 3">
    <name type="scientific">Listeria welshimeri</name>
    <dbReference type="NCBI Taxonomy" id="1643"/>
    <lineage>
        <taxon>Bacteria</taxon>
        <taxon>Bacillati</taxon>
        <taxon>Bacillota</taxon>
        <taxon>Bacilli</taxon>
        <taxon>Bacillales</taxon>
        <taxon>Listeriaceae</taxon>
        <taxon>Listeria</taxon>
    </lineage>
</organism>
<accession>A0ABX4IAC3</accession>
<evidence type="ECO:0000256" key="1">
    <source>
        <dbReference type="SAM" id="Phobius"/>
    </source>
</evidence>
<keyword evidence="1" id="KW-0812">Transmembrane</keyword>
<dbReference type="Proteomes" id="UP000219632">
    <property type="component" value="Unassembled WGS sequence"/>
</dbReference>
<comment type="caution">
    <text evidence="2">The sequence shown here is derived from an EMBL/GenBank/DDBJ whole genome shotgun (WGS) entry which is preliminary data.</text>
</comment>
<name>A0ABX4IAC3_LISWE</name>
<feature type="transmembrane region" description="Helical" evidence="1">
    <location>
        <begin position="5"/>
        <end position="23"/>
    </location>
</feature>
<feature type="transmembrane region" description="Helical" evidence="1">
    <location>
        <begin position="29"/>
        <end position="51"/>
    </location>
</feature>
<keyword evidence="1" id="KW-1133">Transmembrane helix</keyword>
<keyword evidence="1" id="KW-0472">Membrane</keyword>
<proteinExistence type="predicted"/>
<keyword evidence="3" id="KW-1185">Reference proteome</keyword>
<protein>
    <submittedName>
        <fullName evidence="2">Uncharacterized protein</fullName>
    </submittedName>
</protein>
<evidence type="ECO:0000313" key="2">
    <source>
        <dbReference type="EMBL" id="PDK40187.1"/>
    </source>
</evidence>
<sequence>MKKIWLGLSFFVLLYGFFIMQATELNIQIMLGTFLMTSIISCLFMFIIWLVKVIIRGLKTKLE</sequence>